<dbReference type="Proteomes" id="UP000298285">
    <property type="component" value="Unassembled WGS sequence"/>
</dbReference>
<accession>A0A4Y9IIA1</accession>
<keyword evidence="1" id="KW-0472">Membrane</keyword>
<dbReference type="RefSeq" id="WP_135107256.1">
    <property type="nucleotide sequence ID" value="NZ_JADGKW010000007.1"/>
</dbReference>
<evidence type="ECO:0000313" key="2">
    <source>
        <dbReference type="EMBL" id="TFU86980.1"/>
    </source>
</evidence>
<dbReference type="EMBL" id="SPPK01000007">
    <property type="protein sequence ID" value="TFU86980.1"/>
    <property type="molecule type" value="Genomic_DNA"/>
</dbReference>
<dbReference type="AlphaFoldDB" id="A0A4Y9IIA1"/>
<gene>
    <name evidence="2" type="ORF">E4T88_16150</name>
</gene>
<comment type="caution">
    <text evidence="2">The sequence shown here is derived from an EMBL/GenBank/DDBJ whole genome shotgun (WGS) entry which is preliminary data.</text>
</comment>
<sequence length="149" mass="17021">MDQTVLSGLFALGGAIIGGLVTIGATVISNKKQVKLELKKQRIEFLNSKKNAMEKYATELPSFTLSMDNPDKMIKLYHLFYQIEHYLNDEPDFEKIKDSFDKVLFKITDSNLIDEKDRLQLTFVGTSIQALLRNKLCIIMKALEKEMSI</sequence>
<name>A0A4Y9IIA1_9BACT</name>
<proteinExistence type="predicted"/>
<keyword evidence="1" id="KW-0812">Transmembrane</keyword>
<reference evidence="2 3" key="1">
    <citation type="submission" date="2019-03" db="EMBL/GenBank/DDBJ databases">
        <title>Diversity of the mouse oral microbiome.</title>
        <authorList>
            <person name="Joseph S."/>
            <person name="Aduse-Opoku J."/>
            <person name="Curtis M."/>
            <person name="Wade W."/>
            <person name="Hashim A."/>
        </authorList>
    </citation>
    <scope>NUCLEOTIDE SEQUENCE [LARGE SCALE GENOMIC DNA]</scope>
    <source>
        <strain evidence="2 3">P11</strain>
    </source>
</reference>
<organism evidence="2 3">
    <name type="scientific">Dysgonomonas mossii</name>
    <dbReference type="NCBI Taxonomy" id="163665"/>
    <lineage>
        <taxon>Bacteria</taxon>
        <taxon>Pseudomonadati</taxon>
        <taxon>Bacteroidota</taxon>
        <taxon>Bacteroidia</taxon>
        <taxon>Bacteroidales</taxon>
        <taxon>Dysgonomonadaceae</taxon>
        <taxon>Dysgonomonas</taxon>
    </lineage>
</organism>
<evidence type="ECO:0000256" key="1">
    <source>
        <dbReference type="SAM" id="Phobius"/>
    </source>
</evidence>
<protein>
    <submittedName>
        <fullName evidence="2">Uncharacterized protein</fullName>
    </submittedName>
</protein>
<evidence type="ECO:0000313" key="3">
    <source>
        <dbReference type="Proteomes" id="UP000298285"/>
    </source>
</evidence>
<feature type="transmembrane region" description="Helical" evidence="1">
    <location>
        <begin position="6"/>
        <end position="28"/>
    </location>
</feature>
<dbReference type="OrthoDB" id="9781878at2"/>
<keyword evidence="1" id="KW-1133">Transmembrane helix</keyword>